<comment type="caution">
    <text evidence="1">The sequence shown here is derived from an EMBL/GenBank/DDBJ whole genome shotgun (WGS) entry which is preliminary data.</text>
</comment>
<proteinExistence type="predicted"/>
<organism evidence="1 2">
    <name type="scientific">Racocetra persica</name>
    <dbReference type="NCBI Taxonomy" id="160502"/>
    <lineage>
        <taxon>Eukaryota</taxon>
        <taxon>Fungi</taxon>
        <taxon>Fungi incertae sedis</taxon>
        <taxon>Mucoromycota</taxon>
        <taxon>Glomeromycotina</taxon>
        <taxon>Glomeromycetes</taxon>
        <taxon>Diversisporales</taxon>
        <taxon>Gigasporaceae</taxon>
        <taxon>Racocetra</taxon>
    </lineage>
</organism>
<protein>
    <submittedName>
        <fullName evidence="1">19393_t:CDS:1</fullName>
    </submittedName>
</protein>
<sequence>ASSTKGDSGATMFTYKDLKSVSLNGIHTGGNDERVSTSLPIEIIRDKFKVKLVTING</sequence>
<accession>A0ACA9S0D1</accession>
<reference evidence="1" key="1">
    <citation type="submission" date="2021-06" db="EMBL/GenBank/DDBJ databases">
        <authorList>
            <person name="Kallberg Y."/>
            <person name="Tangrot J."/>
            <person name="Rosling A."/>
        </authorList>
    </citation>
    <scope>NUCLEOTIDE SEQUENCE</scope>
    <source>
        <strain evidence="1">MA461A</strain>
    </source>
</reference>
<gene>
    <name evidence="1" type="ORF">RPERSI_LOCUS24962</name>
</gene>
<keyword evidence="2" id="KW-1185">Reference proteome</keyword>
<evidence type="ECO:0000313" key="2">
    <source>
        <dbReference type="Proteomes" id="UP000789920"/>
    </source>
</evidence>
<evidence type="ECO:0000313" key="1">
    <source>
        <dbReference type="EMBL" id="CAG8818676.1"/>
    </source>
</evidence>
<feature type="non-terminal residue" evidence="1">
    <location>
        <position position="1"/>
    </location>
</feature>
<dbReference type="Proteomes" id="UP000789920">
    <property type="component" value="Unassembled WGS sequence"/>
</dbReference>
<dbReference type="EMBL" id="CAJVQC010081309">
    <property type="protein sequence ID" value="CAG8818676.1"/>
    <property type="molecule type" value="Genomic_DNA"/>
</dbReference>
<name>A0ACA9S0D1_9GLOM</name>